<dbReference type="GO" id="GO:0016985">
    <property type="term" value="F:mannan endo-1,4-beta-mannosidase activity"/>
    <property type="evidence" value="ECO:0007669"/>
    <property type="project" value="UniProtKB-EC"/>
</dbReference>
<dbReference type="PANTHER" id="PTHR31451">
    <property type="match status" value="1"/>
</dbReference>
<comment type="caution">
    <text evidence="10">The sequence shown here is derived from an EMBL/GenBank/DDBJ whole genome shotgun (WGS) entry which is preliminary data.</text>
</comment>
<protein>
    <recommendedName>
        <fullName evidence="4">mannan endo-1,4-beta-mannosidase</fullName>
        <ecNumber evidence="4">3.2.1.78</ecNumber>
    </recommendedName>
</protein>
<evidence type="ECO:0000256" key="3">
    <source>
        <dbReference type="ARBA" id="ARBA00005641"/>
    </source>
</evidence>
<comment type="similarity">
    <text evidence="3">Belongs to the glycosyl hydrolase 5 (cellulase A) family.</text>
</comment>
<evidence type="ECO:0000313" key="10">
    <source>
        <dbReference type="EMBL" id="KAI8578320.1"/>
    </source>
</evidence>
<evidence type="ECO:0000256" key="6">
    <source>
        <dbReference type="ARBA" id="ARBA00022729"/>
    </source>
</evidence>
<dbReference type="GO" id="GO:0005576">
    <property type="term" value="C:extracellular region"/>
    <property type="evidence" value="ECO:0007669"/>
    <property type="project" value="UniProtKB-SubCell"/>
</dbReference>
<dbReference type="RefSeq" id="XP_051443324.1">
    <property type="nucleotide sequence ID" value="XM_051584062.1"/>
</dbReference>
<evidence type="ECO:0000256" key="8">
    <source>
        <dbReference type="ARBA" id="ARBA00023295"/>
    </source>
</evidence>
<keyword evidence="7" id="KW-0378">Hydrolase</keyword>
<evidence type="ECO:0000256" key="1">
    <source>
        <dbReference type="ARBA" id="ARBA00001678"/>
    </source>
</evidence>
<dbReference type="Gene3D" id="3.20.20.80">
    <property type="entry name" value="Glycosidases"/>
    <property type="match status" value="1"/>
</dbReference>
<dbReference type="EMBL" id="MU620930">
    <property type="protein sequence ID" value="KAI8578320.1"/>
    <property type="molecule type" value="Genomic_DNA"/>
</dbReference>
<dbReference type="Pfam" id="PF26410">
    <property type="entry name" value="GH5_mannosidase"/>
    <property type="match status" value="1"/>
</dbReference>
<dbReference type="EC" id="3.2.1.78" evidence="4"/>
<dbReference type="GeneID" id="75909412"/>
<comment type="catalytic activity">
    <reaction evidence="1">
        <text>Random hydrolysis of (1-&gt;4)-beta-D-mannosidic linkages in mannans, galactomannans and glucomannans.</text>
        <dbReference type="EC" id="3.2.1.78"/>
    </reaction>
</comment>
<keyword evidence="11" id="KW-1185">Reference proteome</keyword>
<feature type="non-terminal residue" evidence="10">
    <location>
        <position position="332"/>
    </location>
</feature>
<evidence type="ECO:0000256" key="5">
    <source>
        <dbReference type="ARBA" id="ARBA00022525"/>
    </source>
</evidence>
<dbReference type="InterPro" id="IPR017853">
    <property type="entry name" value="GH"/>
</dbReference>
<organism evidence="10 11">
    <name type="scientific">Umbelopsis ramanniana AG</name>
    <dbReference type="NCBI Taxonomy" id="1314678"/>
    <lineage>
        <taxon>Eukaryota</taxon>
        <taxon>Fungi</taxon>
        <taxon>Fungi incertae sedis</taxon>
        <taxon>Mucoromycota</taxon>
        <taxon>Mucoromycotina</taxon>
        <taxon>Umbelopsidomycetes</taxon>
        <taxon>Umbelopsidales</taxon>
        <taxon>Umbelopsidaceae</taxon>
        <taxon>Umbelopsis</taxon>
    </lineage>
</organism>
<keyword evidence="8" id="KW-0326">Glycosidase</keyword>
<evidence type="ECO:0000256" key="2">
    <source>
        <dbReference type="ARBA" id="ARBA00004613"/>
    </source>
</evidence>
<feature type="domain" description="Glycoside hydrolase family 5" evidence="9">
    <location>
        <begin position="2"/>
        <end position="303"/>
    </location>
</feature>
<evidence type="ECO:0000313" key="11">
    <source>
        <dbReference type="Proteomes" id="UP001206595"/>
    </source>
</evidence>
<dbReference type="SUPFAM" id="SSF51445">
    <property type="entry name" value="(Trans)glycosidases"/>
    <property type="match status" value="1"/>
</dbReference>
<proteinExistence type="inferred from homology"/>
<keyword evidence="6" id="KW-0732">Signal</keyword>
<keyword evidence="5" id="KW-0964">Secreted</keyword>
<dbReference type="InterPro" id="IPR045053">
    <property type="entry name" value="MAN-like"/>
</dbReference>
<gene>
    <name evidence="10" type="ORF">K450DRAFT_167340</name>
</gene>
<reference evidence="10" key="2">
    <citation type="journal article" date="2022" name="Proc. Natl. Acad. Sci. U.S.A.">
        <title>Diploid-dominant life cycles characterize the early evolution of Fungi.</title>
        <authorList>
            <person name="Amses K.R."/>
            <person name="Simmons D.R."/>
            <person name="Longcore J.E."/>
            <person name="Mondo S.J."/>
            <person name="Seto K."/>
            <person name="Jeronimo G.H."/>
            <person name="Bonds A.E."/>
            <person name="Quandt C.A."/>
            <person name="Davis W.J."/>
            <person name="Chang Y."/>
            <person name="Federici B.A."/>
            <person name="Kuo A."/>
            <person name="LaButti K."/>
            <person name="Pangilinan J."/>
            <person name="Andreopoulos W."/>
            <person name="Tritt A."/>
            <person name="Riley R."/>
            <person name="Hundley H."/>
            <person name="Johnson J."/>
            <person name="Lipzen A."/>
            <person name="Barry K."/>
            <person name="Lang B.F."/>
            <person name="Cuomo C.A."/>
            <person name="Buchler N.E."/>
            <person name="Grigoriev I.V."/>
            <person name="Spatafora J.W."/>
            <person name="Stajich J.E."/>
            <person name="James T.Y."/>
        </authorList>
    </citation>
    <scope>NUCLEOTIDE SEQUENCE</scope>
    <source>
        <strain evidence="10">AG</strain>
    </source>
</reference>
<comment type="subcellular location">
    <subcellularLocation>
        <location evidence="2">Secreted</location>
    </subcellularLocation>
</comment>
<feature type="non-terminal residue" evidence="10">
    <location>
        <position position="1"/>
    </location>
</feature>
<evidence type="ECO:0000256" key="4">
    <source>
        <dbReference type="ARBA" id="ARBA00012706"/>
    </source>
</evidence>
<evidence type="ECO:0000256" key="7">
    <source>
        <dbReference type="ARBA" id="ARBA00022801"/>
    </source>
</evidence>
<dbReference type="AlphaFoldDB" id="A0AAD5E9W3"/>
<dbReference type="PANTHER" id="PTHR31451:SF39">
    <property type="entry name" value="MANNAN ENDO-1,4-BETA-MANNOSIDASE 1"/>
    <property type="match status" value="1"/>
</dbReference>
<sequence length="332" mass="36917">DSFVKASGTKFTLDNQPFYFEGSNAYYLMTASQQQVQDVYTAAKQLHLPVMRTWIFNLGTNSVWFQQWNSATKTMTINDDATTGLGRMDYVIQQAQAAGIKLILTLTNNWSDYGGMDYYTTNFGGTYHDQFYTQANITASYKAYISHVLNRNNTLTGVLYKNDPTIFGWELANEPRCGGSGGIPASSSCNTNVIYNWVNDISSYIKSIDTNHLVAVGDEGFFNHTGTYEYVYDGGPGVDFDANLKLPSIDFGTFHLYPEGWGYGTNDTWVLQWISDHVASQNAIGKPVILEEYGMSTDALRAAHYPIWHSLMESSGLAADAFWELGISSQAG</sequence>
<name>A0AAD5E9W3_UMBRA</name>
<accession>A0AAD5E9W3</accession>
<dbReference type="Proteomes" id="UP001206595">
    <property type="component" value="Unassembled WGS sequence"/>
</dbReference>
<dbReference type="InterPro" id="IPR001547">
    <property type="entry name" value="Glyco_hydro_5"/>
</dbReference>
<evidence type="ECO:0000259" key="9">
    <source>
        <dbReference type="Pfam" id="PF26410"/>
    </source>
</evidence>
<reference evidence="10" key="1">
    <citation type="submission" date="2021-06" db="EMBL/GenBank/DDBJ databases">
        <authorList>
            <consortium name="DOE Joint Genome Institute"/>
            <person name="Mondo S.J."/>
            <person name="Amses K.R."/>
            <person name="Simmons D.R."/>
            <person name="Longcore J.E."/>
            <person name="Seto K."/>
            <person name="Alves G.H."/>
            <person name="Bonds A.E."/>
            <person name="Quandt C.A."/>
            <person name="Davis W.J."/>
            <person name="Chang Y."/>
            <person name="Letcher P.M."/>
            <person name="Powell M.J."/>
            <person name="Kuo A."/>
            <person name="Labutti K."/>
            <person name="Pangilinan J."/>
            <person name="Andreopoulos W."/>
            <person name="Tritt A."/>
            <person name="Riley R."/>
            <person name="Hundley H."/>
            <person name="Johnson J."/>
            <person name="Lipzen A."/>
            <person name="Barry K."/>
            <person name="Berbee M.L."/>
            <person name="Buchler N.E."/>
            <person name="Grigoriev I.V."/>
            <person name="Spatafora J.W."/>
            <person name="Stajich J.E."/>
            <person name="James T.Y."/>
        </authorList>
    </citation>
    <scope>NUCLEOTIDE SEQUENCE</scope>
    <source>
        <strain evidence="10">AG</strain>
    </source>
</reference>
<dbReference type="GO" id="GO:0046355">
    <property type="term" value="P:mannan catabolic process"/>
    <property type="evidence" value="ECO:0007669"/>
    <property type="project" value="UniProtKB-ARBA"/>
</dbReference>